<organism evidence="9 10">
    <name type="scientific">Planomonospora sphaerica</name>
    <dbReference type="NCBI Taxonomy" id="161355"/>
    <lineage>
        <taxon>Bacteria</taxon>
        <taxon>Bacillati</taxon>
        <taxon>Actinomycetota</taxon>
        <taxon>Actinomycetes</taxon>
        <taxon>Streptosporangiales</taxon>
        <taxon>Streptosporangiaceae</taxon>
        <taxon>Planomonospora</taxon>
    </lineage>
</organism>
<evidence type="ECO:0000256" key="4">
    <source>
        <dbReference type="ARBA" id="ARBA00022840"/>
    </source>
</evidence>
<comment type="caution">
    <text evidence="9">The sequence shown here is derived from an EMBL/GenBank/DDBJ whole genome shotgun (WGS) entry which is preliminary data.</text>
</comment>
<dbReference type="GO" id="GO:0005524">
    <property type="term" value="F:ATP binding"/>
    <property type="evidence" value="ECO:0007669"/>
    <property type="project" value="UniProtKB-UniRule"/>
</dbReference>
<feature type="transmembrane region" description="Helical" evidence="7">
    <location>
        <begin position="316"/>
        <end position="338"/>
    </location>
</feature>
<name>A0A171C6X9_9ACTN</name>
<evidence type="ECO:0000313" key="10">
    <source>
        <dbReference type="Proteomes" id="UP000077701"/>
    </source>
</evidence>
<protein>
    <submittedName>
        <fullName evidence="9">Serine/threonine protein kinase</fullName>
    </submittedName>
</protein>
<dbReference type="InterPro" id="IPR000719">
    <property type="entry name" value="Prot_kinase_dom"/>
</dbReference>
<dbReference type="SMART" id="SM00220">
    <property type="entry name" value="S_TKc"/>
    <property type="match status" value="1"/>
</dbReference>
<proteinExistence type="predicted"/>
<dbReference type="InterPro" id="IPR008271">
    <property type="entry name" value="Ser/Thr_kinase_AS"/>
</dbReference>
<dbReference type="Gene3D" id="3.30.200.20">
    <property type="entry name" value="Phosphorylase Kinase, domain 1"/>
    <property type="match status" value="1"/>
</dbReference>
<dbReference type="SUPFAM" id="SSF56112">
    <property type="entry name" value="Protein kinase-like (PK-like)"/>
    <property type="match status" value="1"/>
</dbReference>
<evidence type="ECO:0000256" key="5">
    <source>
        <dbReference type="PROSITE-ProRule" id="PRU10141"/>
    </source>
</evidence>
<evidence type="ECO:0000256" key="2">
    <source>
        <dbReference type="ARBA" id="ARBA00022741"/>
    </source>
</evidence>
<evidence type="ECO:0000259" key="8">
    <source>
        <dbReference type="PROSITE" id="PS50011"/>
    </source>
</evidence>
<keyword evidence="7" id="KW-0812">Transmembrane</keyword>
<dbReference type="AlphaFoldDB" id="A0A171C6X9"/>
<dbReference type="Pfam" id="PF00069">
    <property type="entry name" value="Pkinase"/>
    <property type="match status" value="1"/>
</dbReference>
<dbReference type="Proteomes" id="UP000077701">
    <property type="component" value="Unassembled WGS sequence"/>
</dbReference>
<keyword evidence="9" id="KW-0723">Serine/threonine-protein kinase</keyword>
<dbReference type="Gene3D" id="1.10.510.10">
    <property type="entry name" value="Transferase(Phosphotransferase) domain 1"/>
    <property type="match status" value="1"/>
</dbReference>
<reference evidence="10" key="2">
    <citation type="submission" date="2016-04" db="EMBL/GenBank/DDBJ databases">
        <title>Planomonospora sphaerica JCM9374 whole genome shotgun sequence.</title>
        <authorList>
            <person name="Suzuki T."/>
            <person name="Dohra H."/>
            <person name="Kodani S."/>
        </authorList>
    </citation>
    <scope>NUCLEOTIDE SEQUENCE [LARGE SCALE GENOMIC DNA]</scope>
    <source>
        <strain evidence="10">JCM 9374</strain>
    </source>
</reference>
<dbReference type="EMBL" id="BDCX01000004">
    <property type="protein sequence ID" value="GAT66209.1"/>
    <property type="molecule type" value="Genomic_DNA"/>
</dbReference>
<dbReference type="STRING" id="161355.PS9374_01856"/>
<keyword evidence="7" id="KW-0472">Membrane</keyword>
<dbReference type="GO" id="GO:0004674">
    <property type="term" value="F:protein serine/threonine kinase activity"/>
    <property type="evidence" value="ECO:0007669"/>
    <property type="project" value="UniProtKB-KW"/>
</dbReference>
<evidence type="ECO:0000256" key="7">
    <source>
        <dbReference type="SAM" id="Phobius"/>
    </source>
</evidence>
<evidence type="ECO:0000256" key="6">
    <source>
        <dbReference type="SAM" id="MobiDB-lite"/>
    </source>
</evidence>
<dbReference type="PROSITE" id="PS50011">
    <property type="entry name" value="PROTEIN_KINASE_DOM"/>
    <property type="match status" value="1"/>
</dbReference>
<evidence type="ECO:0000313" key="9">
    <source>
        <dbReference type="EMBL" id="GAT66209.1"/>
    </source>
</evidence>
<reference evidence="9 10" key="1">
    <citation type="journal article" date="2016" name="Genome Announc.">
        <title>Draft Genome Sequence of Planomonospora sphaerica JCM9374, a Rare Actinomycete.</title>
        <authorList>
            <person name="Dohra H."/>
            <person name="Suzuki T."/>
            <person name="Inoue Y."/>
            <person name="Kodani S."/>
        </authorList>
    </citation>
    <scope>NUCLEOTIDE SEQUENCE [LARGE SCALE GENOMIC DNA]</scope>
    <source>
        <strain evidence="9 10">JCM 9374</strain>
    </source>
</reference>
<evidence type="ECO:0000256" key="3">
    <source>
        <dbReference type="ARBA" id="ARBA00022777"/>
    </source>
</evidence>
<keyword evidence="1" id="KW-0808">Transferase</keyword>
<dbReference type="PROSITE" id="PS00108">
    <property type="entry name" value="PROTEIN_KINASE_ST"/>
    <property type="match status" value="1"/>
</dbReference>
<keyword evidence="10" id="KW-1185">Reference proteome</keyword>
<dbReference type="OrthoDB" id="3915799at2"/>
<dbReference type="PANTHER" id="PTHR43289:SF34">
    <property type="entry name" value="SERINE_THREONINE-PROTEIN KINASE YBDM-RELATED"/>
    <property type="match status" value="1"/>
</dbReference>
<dbReference type="PANTHER" id="PTHR43289">
    <property type="entry name" value="MITOGEN-ACTIVATED PROTEIN KINASE KINASE KINASE 20-RELATED"/>
    <property type="match status" value="1"/>
</dbReference>
<dbReference type="CDD" id="cd14014">
    <property type="entry name" value="STKc_PknB_like"/>
    <property type="match status" value="1"/>
</dbReference>
<keyword evidence="3 9" id="KW-0418">Kinase</keyword>
<feature type="binding site" evidence="5">
    <location>
        <position position="47"/>
    </location>
    <ligand>
        <name>ATP</name>
        <dbReference type="ChEBI" id="CHEBI:30616"/>
    </ligand>
</feature>
<dbReference type="PROSITE" id="PS00107">
    <property type="entry name" value="PROTEIN_KINASE_ATP"/>
    <property type="match status" value="1"/>
</dbReference>
<accession>A0A171C6X9</accession>
<sequence>MNRQPPPDPGVPPHRIGVYTPVRRLGEGGMGIVHLARDPAGRQVALKVMRPQLAAQEEFRRRFRKEAEAAQKVARFCTAAVLDVGMEDGRAYLVTEYVEGPDLATVIEEQGPVTGSNLDALAVGVATALSAIHRAGVVHRDLKPSNILLSPVGPRVIDFGIAQLAEAASGDTGVVIGTPSYMSPEQVNGERVTAAADIFAWGCVVAYAATGRPPFGGGAAPSVLYRVAHHAPHLDGLDERLRPLVERALDKNPARRPTAQQLIDRLLGQEEVAAEAATKAVSDSWTPARPRVPTRIASGGGSPVDGSPVAGSRGRWTVPVLAAVTALAVAAAVLSFVLRPDAGGREPSGNGLPVGRDLRIDGIPLHVEIASLTRKGQGVTLQWSVRNAGTDDWNPWTAFGSQSATAPFYYNSTAGVMLVDPSSGRKYGPTTDGDTCSCSPTTGTLAPGDTESYYSVFTGVPESAEELGVQIPSVGLFANVPISS</sequence>
<keyword evidence="2 5" id="KW-0547">Nucleotide-binding</keyword>
<evidence type="ECO:0000256" key="1">
    <source>
        <dbReference type="ARBA" id="ARBA00022679"/>
    </source>
</evidence>
<gene>
    <name evidence="9" type="ORF">PS9374_01856</name>
</gene>
<keyword evidence="4 5" id="KW-0067">ATP-binding</keyword>
<dbReference type="RefSeq" id="WP_068896309.1">
    <property type="nucleotide sequence ID" value="NZ_BDCX01000004.1"/>
</dbReference>
<feature type="region of interest" description="Disordered" evidence="6">
    <location>
        <begin position="278"/>
        <end position="310"/>
    </location>
</feature>
<keyword evidence="7" id="KW-1133">Transmembrane helix</keyword>
<feature type="domain" description="Protein kinase" evidence="8">
    <location>
        <begin position="19"/>
        <end position="272"/>
    </location>
</feature>
<dbReference type="InterPro" id="IPR017441">
    <property type="entry name" value="Protein_kinase_ATP_BS"/>
</dbReference>
<dbReference type="InterPro" id="IPR011009">
    <property type="entry name" value="Kinase-like_dom_sf"/>
</dbReference>